<sequence>MAPARANSRDTASERLVLILAISKRSTTGCKNVTFNRSNKKFQVHVPNGGKRVRLGYFDTAEEAATAYARSEPFG</sequence>
<accession>A0A0D3I7B6</accession>
<dbReference type="SUPFAM" id="SSF54171">
    <property type="entry name" value="DNA-binding domain"/>
    <property type="match status" value="1"/>
</dbReference>
<evidence type="ECO:0000313" key="1">
    <source>
        <dbReference type="EnsemblProtists" id="EOD07151"/>
    </source>
</evidence>
<evidence type="ECO:0008006" key="3">
    <source>
        <dbReference type="Google" id="ProtNLM"/>
    </source>
</evidence>
<dbReference type="KEGG" id="ehx:EMIHUDRAFT_198462"/>
<evidence type="ECO:0000313" key="2">
    <source>
        <dbReference type="Proteomes" id="UP000013827"/>
    </source>
</evidence>
<organism evidence="1 2">
    <name type="scientific">Emiliania huxleyi (strain CCMP1516)</name>
    <dbReference type="NCBI Taxonomy" id="280463"/>
    <lineage>
        <taxon>Eukaryota</taxon>
        <taxon>Haptista</taxon>
        <taxon>Haptophyta</taxon>
        <taxon>Prymnesiophyceae</taxon>
        <taxon>Isochrysidales</taxon>
        <taxon>Noelaerhabdaceae</taxon>
        <taxon>Emiliania</taxon>
    </lineage>
</organism>
<dbReference type="Proteomes" id="UP000013827">
    <property type="component" value="Unassembled WGS sequence"/>
</dbReference>
<dbReference type="HOGENOM" id="CLU_189482_0_0_1"/>
<dbReference type="Gene3D" id="3.30.730.10">
    <property type="entry name" value="AP2/ERF domain"/>
    <property type="match status" value="1"/>
</dbReference>
<reference evidence="1" key="2">
    <citation type="submission" date="2024-10" db="UniProtKB">
        <authorList>
            <consortium name="EnsemblProtists"/>
        </authorList>
    </citation>
    <scope>IDENTIFICATION</scope>
</reference>
<dbReference type="PaxDb" id="2903-EOD07151"/>
<reference evidence="2" key="1">
    <citation type="journal article" date="2013" name="Nature">
        <title>Pan genome of the phytoplankton Emiliania underpins its global distribution.</title>
        <authorList>
            <person name="Read B.A."/>
            <person name="Kegel J."/>
            <person name="Klute M.J."/>
            <person name="Kuo A."/>
            <person name="Lefebvre S.C."/>
            <person name="Maumus F."/>
            <person name="Mayer C."/>
            <person name="Miller J."/>
            <person name="Monier A."/>
            <person name="Salamov A."/>
            <person name="Young J."/>
            <person name="Aguilar M."/>
            <person name="Claverie J.M."/>
            <person name="Frickenhaus S."/>
            <person name="Gonzalez K."/>
            <person name="Herman E.K."/>
            <person name="Lin Y.C."/>
            <person name="Napier J."/>
            <person name="Ogata H."/>
            <person name="Sarno A.F."/>
            <person name="Shmutz J."/>
            <person name="Schroeder D."/>
            <person name="de Vargas C."/>
            <person name="Verret F."/>
            <person name="von Dassow P."/>
            <person name="Valentin K."/>
            <person name="Van de Peer Y."/>
            <person name="Wheeler G."/>
            <person name="Dacks J.B."/>
            <person name="Delwiche C.F."/>
            <person name="Dyhrman S.T."/>
            <person name="Glockner G."/>
            <person name="John U."/>
            <person name="Richards T."/>
            <person name="Worden A.Z."/>
            <person name="Zhang X."/>
            <person name="Grigoriev I.V."/>
            <person name="Allen A.E."/>
            <person name="Bidle K."/>
            <person name="Borodovsky M."/>
            <person name="Bowler C."/>
            <person name="Brownlee C."/>
            <person name="Cock J.M."/>
            <person name="Elias M."/>
            <person name="Gladyshev V.N."/>
            <person name="Groth M."/>
            <person name="Guda C."/>
            <person name="Hadaegh A."/>
            <person name="Iglesias-Rodriguez M.D."/>
            <person name="Jenkins J."/>
            <person name="Jones B.M."/>
            <person name="Lawson T."/>
            <person name="Leese F."/>
            <person name="Lindquist E."/>
            <person name="Lobanov A."/>
            <person name="Lomsadze A."/>
            <person name="Malik S.B."/>
            <person name="Marsh M.E."/>
            <person name="Mackinder L."/>
            <person name="Mock T."/>
            <person name="Mueller-Roeber B."/>
            <person name="Pagarete A."/>
            <person name="Parker M."/>
            <person name="Probert I."/>
            <person name="Quesneville H."/>
            <person name="Raines C."/>
            <person name="Rensing S.A."/>
            <person name="Riano-Pachon D.M."/>
            <person name="Richier S."/>
            <person name="Rokitta S."/>
            <person name="Shiraiwa Y."/>
            <person name="Soanes D.M."/>
            <person name="van der Giezen M."/>
            <person name="Wahlund T.M."/>
            <person name="Williams B."/>
            <person name="Wilson W."/>
            <person name="Wolfe G."/>
            <person name="Wurch L.L."/>
        </authorList>
    </citation>
    <scope>NUCLEOTIDE SEQUENCE</scope>
</reference>
<dbReference type="GO" id="GO:0003700">
    <property type="term" value="F:DNA-binding transcription factor activity"/>
    <property type="evidence" value="ECO:0007669"/>
    <property type="project" value="InterPro"/>
</dbReference>
<protein>
    <recommendedName>
        <fullName evidence="3">AP2/ERF domain-containing protein</fullName>
    </recommendedName>
</protein>
<dbReference type="RefSeq" id="XP_005759580.1">
    <property type="nucleotide sequence ID" value="XM_005759523.1"/>
</dbReference>
<dbReference type="EnsemblProtists" id="EOD07151">
    <property type="protein sequence ID" value="EOD07151"/>
    <property type="gene ID" value="EMIHUDRAFT_198462"/>
</dbReference>
<dbReference type="GO" id="GO:0003677">
    <property type="term" value="F:DNA binding"/>
    <property type="evidence" value="ECO:0007669"/>
    <property type="project" value="InterPro"/>
</dbReference>
<dbReference type="GeneID" id="17253479"/>
<name>A0A0D3I7B6_EMIH1</name>
<dbReference type="InterPro" id="IPR036955">
    <property type="entry name" value="AP2/ERF_dom_sf"/>
</dbReference>
<dbReference type="InterPro" id="IPR016177">
    <property type="entry name" value="DNA-bd_dom_sf"/>
</dbReference>
<keyword evidence="2" id="KW-1185">Reference proteome</keyword>
<dbReference type="AlphaFoldDB" id="A0A0D3I7B6"/>
<proteinExistence type="predicted"/>